<dbReference type="InterPro" id="IPR018823">
    <property type="entry name" value="ArAE_2_N"/>
</dbReference>
<evidence type="ECO:0000313" key="10">
    <source>
        <dbReference type="EMBL" id="KAK8157351.1"/>
    </source>
</evidence>
<protein>
    <recommendedName>
        <fullName evidence="12">ER transporter 6TM N-terminal domain-containing protein</fullName>
    </recommendedName>
</protein>
<keyword evidence="4 6" id="KW-0472">Membrane</keyword>
<comment type="caution">
    <text evidence="10">The sequence shown here is derived from an EMBL/GenBank/DDBJ whole genome shotgun (WGS) entry which is preliminary data.</text>
</comment>
<feature type="transmembrane region" description="Helical" evidence="6">
    <location>
        <begin position="678"/>
        <end position="695"/>
    </location>
</feature>
<evidence type="ECO:0000256" key="2">
    <source>
        <dbReference type="ARBA" id="ARBA00022692"/>
    </source>
</evidence>
<feature type="transmembrane region" description="Helical" evidence="6">
    <location>
        <begin position="623"/>
        <end position="640"/>
    </location>
</feature>
<evidence type="ECO:0008006" key="12">
    <source>
        <dbReference type="Google" id="ProtNLM"/>
    </source>
</evidence>
<feature type="region of interest" description="Disordered" evidence="5">
    <location>
        <begin position="1"/>
        <end position="30"/>
    </location>
</feature>
<evidence type="ECO:0000256" key="4">
    <source>
        <dbReference type="ARBA" id="ARBA00023136"/>
    </source>
</evidence>
<feature type="compositionally biased region" description="Basic and acidic residues" evidence="5">
    <location>
        <begin position="1066"/>
        <end position="1076"/>
    </location>
</feature>
<dbReference type="Pfam" id="PF13515">
    <property type="entry name" value="FUSC_2"/>
    <property type="match status" value="1"/>
</dbReference>
<feature type="transmembrane region" description="Helical" evidence="6">
    <location>
        <begin position="724"/>
        <end position="742"/>
    </location>
</feature>
<feature type="transmembrane region" description="Helical" evidence="6">
    <location>
        <begin position="702"/>
        <end position="718"/>
    </location>
</feature>
<accession>A0ABR1XJM7</accession>
<feature type="transmembrane region" description="Helical" evidence="6">
    <location>
        <begin position="114"/>
        <end position="136"/>
    </location>
</feature>
<evidence type="ECO:0000313" key="11">
    <source>
        <dbReference type="Proteomes" id="UP001456524"/>
    </source>
</evidence>
<keyword evidence="2 6" id="KW-0812">Transmembrane</keyword>
<sequence>MEEIDRVSTATADAASQLGPSRPRRVSTIGSSFRKQEKKTFTTRIKELYKKYGPDLDVPTVLLMAKGGLPPVIAMAMYQADEVSGVYTTVGYLMAIISIFGFAVMPRAKFMQTMFLDIIATCLATCLNLLMCYCAVKARQHSGVDATSKYNSSASAVCGVFLFFQTYFVNMMRAKYQPTLQFPGIIYTVFVVVASTNAPRLVTMTASTSFIMRLLKTFMTGFGIATGVSLFILPITSRKIVLGTMNGYIGALRKSLQAHSDYFQSMEIKDMFYRVSTGLSGDKQRQPEAQTVKKSVAAIQALQGKLQQDLPFAKREVAYGYLGPDDLQTMSKMLRGVMLPLAGLSSVVDIFERLTELNGYQDPNYQNFEIGAREMDRRRLVEDWNDIMRTVHEPFQIVFKAMDDGLAHVQLQTKIKKFSREEKKAKKKAAGDVESKGNHVRPGEAGFSEYLEQQIQSFYDGRRIALSEWCLRKGIQVPQGMFDDPNKFDICGDRLKAGEVSQRSLFALLYMEYLLYSTAKQVLEFVRWVDDRVAYGKLDHKRIIVPGHKRLRKWFRNLLKDEDAEHGADNMMGDVNGGTQVHLGDAFKKRKDPEHLPPENTVEKIGDKIRAIPSFLRSRESVFGLRVACATMTIGIVNFLSTTQTFFIRQRLLWAMMMVAISMSPTAGQSLFSFSLRIIGTFGAMCASFIVWYIVDGRIPGVIVFYWISAASYFYIILKKPRYVIIGLISVMTLTTIIGYELQVKKVGKTQAESNGQPYYPVYLLAPYRLATVCGGLAVAFIWTFFPYPISEHSELRSQLGSALYLLANYYSIVHETFRARVRGEEGDLTSKNSPGRKMQKQRLKVYSKQLLLLTNLRATSEFQKWELAIGGKFPRERYTLILNCVENITRYIALLAFASQTFSNPVTTSETAWAHDFRRLLSNVNLTAHEITSLLALLSAAIKNGQPLPPYLKPPQPYALSNRLEELDQDILSLKHVMEPGYAAFAVIQIATRCVTMDIEKLLREVKGLVGEMDFSFHVNSVASSRTSMAMLSRRTSFTGAATEAESEDESDDEDEEDEEGDSDATDRDGDEIKVHKSSSGSGSGK</sequence>
<evidence type="ECO:0000256" key="6">
    <source>
        <dbReference type="SAM" id="Phobius"/>
    </source>
</evidence>
<feature type="domain" description="Putative ER transporter 6TM N-terminal" evidence="8">
    <location>
        <begin position="149"/>
        <end position="466"/>
    </location>
</feature>
<feature type="transmembrane region" description="Helical" evidence="6">
    <location>
        <begin position="762"/>
        <end position="786"/>
    </location>
</feature>
<feature type="transmembrane region" description="Helical" evidence="6">
    <location>
        <begin position="180"/>
        <end position="202"/>
    </location>
</feature>
<feature type="compositionally biased region" description="Acidic residues" evidence="5">
    <location>
        <begin position="1046"/>
        <end position="1065"/>
    </location>
</feature>
<evidence type="ECO:0000259" key="8">
    <source>
        <dbReference type="Pfam" id="PF10337"/>
    </source>
</evidence>
<feature type="domain" description="DUF2421" evidence="7">
    <location>
        <begin position="787"/>
        <end position="1013"/>
    </location>
</feature>
<feature type="transmembrane region" description="Helical" evidence="6">
    <location>
        <begin position="148"/>
        <end position="168"/>
    </location>
</feature>
<keyword evidence="11" id="KW-1185">Reference proteome</keyword>
<feature type="transmembrane region" description="Helical" evidence="6">
    <location>
        <begin position="90"/>
        <end position="108"/>
    </location>
</feature>
<dbReference type="EMBL" id="JBBWUH010000009">
    <property type="protein sequence ID" value="KAK8157351.1"/>
    <property type="molecule type" value="Genomic_DNA"/>
</dbReference>
<dbReference type="PANTHER" id="PTHR37994:SF4">
    <property type="entry name" value="ER TRANSPORTER 6TM N-TERMINAL DOMAIN-CONTAINING PROTEIN-RELATED"/>
    <property type="match status" value="1"/>
</dbReference>
<evidence type="ECO:0000256" key="5">
    <source>
        <dbReference type="SAM" id="MobiDB-lite"/>
    </source>
</evidence>
<evidence type="ECO:0000259" key="9">
    <source>
        <dbReference type="Pfam" id="PF13515"/>
    </source>
</evidence>
<feature type="domain" description="Putative ER transporter 6TM N-terminal" evidence="8">
    <location>
        <begin position="55"/>
        <end position="142"/>
    </location>
</feature>
<feature type="transmembrane region" description="Helical" evidence="6">
    <location>
        <begin position="652"/>
        <end position="672"/>
    </location>
</feature>
<reference evidence="10 11" key="1">
    <citation type="journal article" date="2022" name="G3 (Bethesda)">
        <title>Enemy or ally: a genomic approach to elucidate the lifestyle of Phyllosticta citrichinaensis.</title>
        <authorList>
            <person name="Buijs V.A."/>
            <person name="Groenewald J.Z."/>
            <person name="Haridas S."/>
            <person name="LaButti K.M."/>
            <person name="Lipzen A."/>
            <person name="Martin F.M."/>
            <person name="Barry K."/>
            <person name="Grigoriev I.V."/>
            <person name="Crous P.W."/>
            <person name="Seidl M.F."/>
        </authorList>
    </citation>
    <scope>NUCLEOTIDE SEQUENCE [LARGE SCALE GENOMIC DNA]</scope>
    <source>
        <strain evidence="10 11">CBS 129764</strain>
    </source>
</reference>
<name>A0ABR1XJM7_9PEZI</name>
<keyword evidence="3 6" id="KW-1133">Transmembrane helix</keyword>
<evidence type="ECO:0000259" key="7">
    <source>
        <dbReference type="Pfam" id="PF10334"/>
    </source>
</evidence>
<feature type="domain" description="Integral membrane bound transporter" evidence="9">
    <location>
        <begin position="646"/>
        <end position="783"/>
    </location>
</feature>
<proteinExistence type="predicted"/>
<evidence type="ECO:0000256" key="1">
    <source>
        <dbReference type="ARBA" id="ARBA00004141"/>
    </source>
</evidence>
<organism evidence="10 11">
    <name type="scientific">Phyllosticta citrichinensis</name>
    <dbReference type="NCBI Taxonomy" id="1130410"/>
    <lineage>
        <taxon>Eukaryota</taxon>
        <taxon>Fungi</taxon>
        <taxon>Dikarya</taxon>
        <taxon>Ascomycota</taxon>
        <taxon>Pezizomycotina</taxon>
        <taxon>Dothideomycetes</taxon>
        <taxon>Dothideomycetes incertae sedis</taxon>
        <taxon>Botryosphaeriales</taxon>
        <taxon>Phyllostictaceae</taxon>
        <taxon>Phyllosticta</taxon>
    </lineage>
</organism>
<dbReference type="Proteomes" id="UP001456524">
    <property type="component" value="Unassembled WGS sequence"/>
</dbReference>
<dbReference type="Pfam" id="PF10334">
    <property type="entry name" value="BRE4"/>
    <property type="match status" value="1"/>
</dbReference>
<feature type="region of interest" description="Disordered" evidence="5">
    <location>
        <begin position="1036"/>
        <end position="1087"/>
    </location>
</feature>
<gene>
    <name evidence="10" type="ORF">IWX90DRAFT_321227</name>
</gene>
<feature type="transmembrane region" description="Helical" evidence="6">
    <location>
        <begin position="214"/>
        <end position="235"/>
    </location>
</feature>
<dbReference type="PANTHER" id="PTHR37994">
    <property type="entry name" value="ARAE_2_N DOMAIN-CONTAINING PROTEIN-RELATED"/>
    <property type="match status" value="1"/>
</dbReference>
<comment type="subcellular location">
    <subcellularLocation>
        <location evidence="1">Membrane</location>
        <topology evidence="1">Multi-pass membrane protein</topology>
    </subcellularLocation>
</comment>
<dbReference type="Pfam" id="PF10337">
    <property type="entry name" value="ArAE_2_N"/>
    <property type="match status" value="2"/>
</dbReference>
<dbReference type="InterPro" id="IPR049453">
    <property type="entry name" value="Memb_transporter_dom"/>
</dbReference>
<evidence type="ECO:0000256" key="3">
    <source>
        <dbReference type="ARBA" id="ARBA00022989"/>
    </source>
</evidence>
<dbReference type="InterPro" id="IPR018820">
    <property type="entry name" value="BRE4-related_DUF2421"/>
</dbReference>